<sequence>MFRMLPWIMTLLLLPLFLATRVQAFNTVHTNCTLPPEHTNFVTAPNTRGTLQILWSSLFTILACTWTVLHLNVPKYRPKPEIKEFKHWLGWMVKKYQHPTKWFLLTVLAPEVPFAKYWDDQVRAHSLFHHYEDFFVKNNWTRTHVLFANMGGFALRCTANDEEDKSGSDNEEASTENQDSNPPGTGSSVEDETSPQEGSSTLKQSTSVFSNEKATQEPQPTLNENPAKKFEGVYYLTATDAFKLLCSTETSIPDLADVSVEEINDRSKTDVFMRLLAVGQILWVVVQILSRAVYGLAVTQLEVTVVAFAVCAVGMYIVNQGKPKGVNLPIVFEYPGSRAKLENELEKASLPDHEKKHTHWKFYRCKYCPRKDGKIQNWHNLNTTPSKARKTNESHGSQNEEDSGDTDNKGLRMLTIAIEAVRTLLGSKQRLGCPPGNGFVEEADASGESTDVLTDMSMFIGSMIFGCIHLIAWHFQFPTTIEKHLWWAAGLWCTFCVVACTLLFFAIFGFMVAEEALTIWLEGDDPSPSNDTKTNKPSSVVDTSSNLETKLDVGPAPSSKDTPTPIPSVSNGDPERQSSPPSRRKSIREVAIRLVRSLVSALYVFVAILLLPFTVAYIVARLFIIVEMFRTLAFLPPDAYVATWSSEIPNIG</sequence>
<dbReference type="PANTHER" id="PTHR35043:SF7">
    <property type="entry name" value="TRANSCRIPTION FACTOR DOMAIN-CONTAINING PROTEIN"/>
    <property type="match status" value="1"/>
</dbReference>
<feature type="compositionally biased region" description="Polar residues" evidence="1">
    <location>
        <begin position="195"/>
        <end position="224"/>
    </location>
</feature>
<dbReference type="EMBL" id="KZ851930">
    <property type="protein sequence ID" value="RDH17522.1"/>
    <property type="molecule type" value="Genomic_DNA"/>
</dbReference>
<keyword evidence="2" id="KW-1133">Transmembrane helix</keyword>
<dbReference type="Proteomes" id="UP000253845">
    <property type="component" value="Unassembled WGS sequence"/>
</dbReference>
<dbReference type="PANTHER" id="PTHR35043">
    <property type="entry name" value="TRANSCRIPTION FACTOR DOMAIN-CONTAINING PROTEIN"/>
    <property type="match status" value="1"/>
</dbReference>
<proteinExistence type="predicted"/>
<keyword evidence="2" id="KW-0812">Transmembrane</keyword>
<evidence type="ECO:0000313" key="4">
    <source>
        <dbReference type="EMBL" id="RDH17522.1"/>
    </source>
</evidence>
<keyword evidence="2" id="KW-0472">Membrane</keyword>
<dbReference type="VEuPathDB" id="FungiDB:M747DRAFT_297994"/>
<feature type="transmembrane region" description="Helical" evidence="2">
    <location>
        <begin position="456"/>
        <end position="475"/>
    </location>
</feature>
<reference evidence="4 5" key="1">
    <citation type="submission" date="2018-07" db="EMBL/GenBank/DDBJ databases">
        <title>Section-level genome sequencing of Aspergillus section Nigri to investigate inter- and intra-species variation.</title>
        <authorList>
            <consortium name="DOE Joint Genome Institute"/>
            <person name="Vesth T.C."/>
            <person name="Nybo J.L."/>
            <person name="Theobald S."/>
            <person name="Frisvad J.C."/>
            <person name="Larsen T.O."/>
            <person name="Nielsen K.F."/>
            <person name="Hoof J.B."/>
            <person name="Brandl J."/>
            <person name="Salamov A."/>
            <person name="Riley R."/>
            <person name="Gladden J.M."/>
            <person name="Phatale P."/>
            <person name="Nielsen M.T."/>
            <person name="Lyhne E.K."/>
            <person name="Kogle M.E."/>
            <person name="Strasser K."/>
            <person name="McDonnell E."/>
            <person name="Barry K."/>
            <person name="Clum A."/>
            <person name="Chen C."/>
            <person name="Nolan M."/>
            <person name="Sandor L."/>
            <person name="Kuo A."/>
            <person name="Lipzen A."/>
            <person name="Hainaut M."/>
            <person name="Drula E."/>
            <person name="Tsang A."/>
            <person name="Magnuson J.K."/>
            <person name="Henrissat B."/>
            <person name="Wiebenga A."/>
            <person name="Simmons B.A."/>
            <person name="Makela M.R."/>
            <person name="De vries R.P."/>
            <person name="Grigoriev I.V."/>
            <person name="Mortensen U.H."/>
            <person name="Baker S.E."/>
            <person name="Andersen M.R."/>
        </authorList>
    </citation>
    <scope>NUCLEOTIDE SEQUENCE [LARGE SCALE GENOMIC DNA]</scope>
    <source>
        <strain evidence="4 5">ATCC 13496</strain>
    </source>
</reference>
<feature type="transmembrane region" description="Helical" evidence="2">
    <location>
        <begin position="271"/>
        <end position="290"/>
    </location>
</feature>
<dbReference type="AlphaFoldDB" id="A0A370BVU4"/>
<feature type="transmembrane region" description="Helical" evidence="2">
    <location>
        <begin position="602"/>
        <end position="626"/>
    </location>
</feature>
<organism evidence="4 5">
    <name type="scientific">Aspergillus niger ATCC 13496</name>
    <dbReference type="NCBI Taxonomy" id="1353008"/>
    <lineage>
        <taxon>Eukaryota</taxon>
        <taxon>Fungi</taxon>
        <taxon>Dikarya</taxon>
        <taxon>Ascomycota</taxon>
        <taxon>Pezizomycotina</taxon>
        <taxon>Eurotiomycetes</taxon>
        <taxon>Eurotiomycetidae</taxon>
        <taxon>Eurotiales</taxon>
        <taxon>Aspergillaceae</taxon>
        <taxon>Aspergillus</taxon>
        <taxon>Aspergillus subgen. Circumdati</taxon>
    </lineage>
</organism>
<evidence type="ECO:0000256" key="2">
    <source>
        <dbReference type="SAM" id="Phobius"/>
    </source>
</evidence>
<evidence type="ECO:0000256" key="3">
    <source>
        <dbReference type="SAM" id="SignalP"/>
    </source>
</evidence>
<feature type="compositionally biased region" description="Polar residues" evidence="1">
    <location>
        <begin position="527"/>
        <end position="548"/>
    </location>
</feature>
<keyword evidence="3" id="KW-0732">Signal</keyword>
<feature type="region of interest" description="Disordered" evidence="1">
    <location>
        <begin position="378"/>
        <end position="408"/>
    </location>
</feature>
<feature type="compositionally biased region" description="Polar residues" evidence="1">
    <location>
        <begin position="559"/>
        <end position="581"/>
    </location>
</feature>
<feature type="compositionally biased region" description="Polar residues" evidence="1">
    <location>
        <begin position="175"/>
        <end position="188"/>
    </location>
</feature>
<gene>
    <name evidence="4" type="ORF">M747DRAFT_297994</name>
</gene>
<feature type="transmembrane region" description="Helical" evidence="2">
    <location>
        <begin position="296"/>
        <end position="318"/>
    </location>
</feature>
<feature type="signal peptide" evidence="3">
    <location>
        <begin position="1"/>
        <end position="24"/>
    </location>
</feature>
<accession>A0A370BVU4</accession>
<evidence type="ECO:0000256" key="1">
    <source>
        <dbReference type="SAM" id="MobiDB-lite"/>
    </source>
</evidence>
<name>A0A370BVU4_ASPNG</name>
<protein>
    <submittedName>
        <fullName evidence="4">Uncharacterized protein</fullName>
    </submittedName>
</protein>
<feature type="region of interest" description="Disordered" evidence="1">
    <location>
        <begin position="524"/>
        <end position="584"/>
    </location>
</feature>
<feature type="transmembrane region" description="Helical" evidence="2">
    <location>
        <begin position="487"/>
        <end position="513"/>
    </location>
</feature>
<evidence type="ECO:0000313" key="5">
    <source>
        <dbReference type="Proteomes" id="UP000253845"/>
    </source>
</evidence>
<feature type="transmembrane region" description="Helical" evidence="2">
    <location>
        <begin position="53"/>
        <end position="73"/>
    </location>
</feature>
<feature type="compositionally biased region" description="Acidic residues" evidence="1">
    <location>
        <begin position="160"/>
        <end position="174"/>
    </location>
</feature>
<feature type="chain" id="PRO_5017001656" evidence="3">
    <location>
        <begin position="25"/>
        <end position="652"/>
    </location>
</feature>
<feature type="region of interest" description="Disordered" evidence="1">
    <location>
        <begin position="160"/>
        <end position="225"/>
    </location>
</feature>